<evidence type="ECO:0000256" key="2">
    <source>
        <dbReference type="ARBA" id="ARBA00024195"/>
    </source>
</evidence>
<dbReference type="SMART" id="SM00020">
    <property type="entry name" value="Tryp_SPc"/>
    <property type="match status" value="1"/>
</dbReference>
<sequence length="253" mass="28018">MLSVKSLIPVLGLLLTLSGNVSFFADAIIGSHFAVDGQFPYQIALIYDGKQKCGGSVVTKHMILTAAHCVTGSHLKLLKIIVGNIFWKSVNAQIFDVQEIIVHPNFSFDTKDYDIALVRLNKPLIFDKNVRPIRLAPAGQNYKENLTTIVSGFGDINARKDRLSDLKYALIQLWGRRYCNSANIPELTDRMICAGDPLGRQGPCEGDSGGPLTLHGHQIGIVSWGYGCGRAYRPSIFTYVPYLRQWIDANIHD</sequence>
<comment type="similarity">
    <text evidence="2">Belongs to the peptidase S1 family. CLIP subfamily.</text>
</comment>
<gene>
    <name evidence="6" type="primary">Dwil\GK27075</name>
    <name evidence="6" type="ORF">Dwil_GK27075</name>
</gene>
<dbReference type="InterPro" id="IPR001314">
    <property type="entry name" value="Peptidase_S1A"/>
</dbReference>
<dbReference type="PROSITE" id="PS50240">
    <property type="entry name" value="TRYPSIN_DOM"/>
    <property type="match status" value="1"/>
</dbReference>
<dbReference type="PRINTS" id="PR00722">
    <property type="entry name" value="CHYMOTRYPSIN"/>
</dbReference>
<dbReference type="CDD" id="cd00190">
    <property type="entry name" value="Tryp_SPc"/>
    <property type="match status" value="1"/>
</dbReference>
<name>A0A0Q9WNJ0_DROWI</name>
<evidence type="ECO:0000313" key="6">
    <source>
        <dbReference type="EMBL" id="KRF97482.1"/>
    </source>
</evidence>
<keyword evidence="7" id="KW-1185">Reference proteome</keyword>
<evidence type="ECO:0000259" key="5">
    <source>
        <dbReference type="PROSITE" id="PS50240"/>
    </source>
</evidence>
<keyword evidence="3" id="KW-0378">Hydrolase</keyword>
<dbReference type="Gene3D" id="2.40.10.10">
    <property type="entry name" value="Trypsin-like serine proteases"/>
    <property type="match status" value="1"/>
</dbReference>
<dbReference type="PANTHER" id="PTHR24252">
    <property type="entry name" value="ACROSIN-RELATED"/>
    <property type="match status" value="1"/>
</dbReference>
<keyword evidence="4" id="KW-0732">Signal</keyword>
<dbReference type="InterPro" id="IPR033116">
    <property type="entry name" value="TRYPSIN_SER"/>
</dbReference>
<dbReference type="FunFam" id="2.40.10.10:FF:000068">
    <property type="entry name" value="transmembrane protease serine 2"/>
    <property type="match status" value="1"/>
</dbReference>
<dbReference type="Proteomes" id="UP000007798">
    <property type="component" value="Unassembled WGS sequence"/>
</dbReference>
<evidence type="ECO:0000256" key="3">
    <source>
        <dbReference type="RuleBase" id="RU363034"/>
    </source>
</evidence>
<accession>A0A0Q9WNJ0</accession>
<keyword evidence="1" id="KW-1015">Disulfide bond</keyword>
<dbReference type="FunFam" id="2.40.10.10:FF:000002">
    <property type="entry name" value="Transmembrane protease serine"/>
    <property type="match status" value="1"/>
</dbReference>
<dbReference type="KEGG" id="dwi:26529077"/>
<dbReference type="EMBL" id="CH963719">
    <property type="protein sequence ID" value="KRF97482.1"/>
    <property type="molecule type" value="Genomic_DNA"/>
</dbReference>
<dbReference type="PROSITE" id="PS00135">
    <property type="entry name" value="TRYPSIN_SER"/>
    <property type="match status" value="1"/>
</dbReference>
<dbReference type="SUPFAM" id="SSF50494">
    <property type="entry name" value="Trypsin-like serine proteases"/>
    <property type="match status" value="1"/>
</dbReference>
<dbReference type="PROSITE" id="PS00134">
    <property type="entry name" value="TRYPSIN_HIS"/>
    <property type="match status" value="1"/>
</dbReference>
<dbReference type="GO" id="GO:0006508">
    <property type="term" value="P:proteolysis"/>
    <property type="evidence" value="ECO:0007669"/>
    <property type="project" value="UniProtKB-KW"/>
</dbReference>
<reference evidence="6 7" key="1">
    <citation type="journal article" date="2007" name="Nature">
        <title>Evolution of genes and genomes on the Drosophila phylogeny.</title>
        <authorList>
            <consortium name="Drosophila 12 Genomes Consortium"/>
            <person name="Clark A.G."/>
            <person name="Eisen M.B."/>
            <person name="Smith D.R."/>
            <person name="Bergman C.M."/>
            <person name="Oliver B."/>
            <person name="Markow T.A."/>
            <person name="Kaufman T.C."/>
            <person name="Kellis M."/>
            <person name="Gelbart W."/>
            <person name="Iyer V.N."/>
            <person name="Pollard D.A."/>
            <person name="Sackton T.B."/>
            <person name="Larracuente A.M."/>
            <person name="Singh N.D."/>
            <person name="Abad J.P."/>
            <person name="Abt D.N."/>
            <person name="Adryan B."/>
            <person name="Aguade M."/>
            <person name="Akashi H."/>
            <person name="Anderson W.W."/>
            <person name="Aquadro C.F."/>
            <person name="Ardell D.H."/>
            <person name="Arguello R."/>
            <person name="Artieri C.G."/>
            <person name="Barbash D.A."/>
            <person name="Barker D."/>
            <person name="Barsanti P."/>
            <person name="Batterham P."/>
            <person name="Batzoglou S."/>
            <person name="Begun D."/>
            <person name="Bhutkar A."/>
            <person name="Blanco E."/>
            <person name="Bosak S.A."/>
            <person name="Bradley R.K."/>
            <person name="Brand A.D."/>
            <person name="Brent M.R."/>
            <person name="Brooks A.N."/>
            <person name="Brown R.H."/>
            <person name="Butlin R.K."/>
            <person name="Caggese C."/>
            <person name="Calvi B.R."/>
            <person name="Bernardo de Carvalho A."/>
            <person name="Caspi A."/>
            <person name="Castrezana S."/>
            <person name="Celniker S.E."/>
            <person name="Chang J.L."/>
            <person name="Chapple C."/>
            <person name="Chatterji S."/>
            <person name="Chinwalla A."/>
            <person name="Civetta A."/>
            <person name="Clifton S.W."/>
            <person name="Comeron J.M."/>
            <person name="Costello J.C."/>
            <person name="Coyne J.A."/>
            <person name="Daub J."/>
            <person name="David R.G."/>
            <person name="Delcher A.L."/>
            <person name="Delehaunty K."/>
            <person name="Do C.B."/>
            <person name="Ebling H."/>
            <person name="Edwards K."/>
            <person name="Eickbush T."/>
            <person name="Evans J.D."/>
            <person name="Filipski A."/>
            <person name="Findeiss S."/>
            <person name="Freyhult E."/>
            <person name="Fulton L."/>
            <person name="Fulton R."/>
            <person name="Garcia A.C."/>
            <person name="Gardiner A."/>
            <person name="Garfield D.A."/>
            <person name="Garvin B.E."/>
            <person name="Gibson G."/>
            <person name="Gilbert D."/>
            <person name="Gnerre S."/>
            <person name="Godfrey J."/>
            <person name="Good R."/>
            <person name="Gotea V."/>
            <person name="Gravely B."/>
            <person name="Greenberg A.J."/>
            <person name="Griffiths-Jones S."/>
            <person name="Gross S."/>
            <person name="Guigo R."/>
            <person name="Gustafson E.A."/>
            <person name="Haerty W."/>
            <person name="Hahn M.W."/>
            <person name="Halligan D.L."/>
            <person name="Halpern A.L."/>
            <person name="Halter G.M."/>
            <person name="Han M.V."/>
            <person name="Heger A."/>
            <person name="Hillier L."/>
            <person name="Hinrichs A.S."/>
            <person name="Holmes I."/>
            <person name="Hoskins R.A."/>
            <person name="Hubisz M.J."/>
            <person name="Hultmark D."/>
            <person name="Huntley M.A."/>
            <person name="Jaffe D.B."/>
            <person name="Jagadeeshan S."/>
            <person name="Jeck W.R."/>
            <person name="Johnson J."/>
            <person name="Jones C.D."/>
            <person name="Jordan W.C."/>
            <person name="Karpen G.H."/>
            <person name="Kataoka E."/>
            <person name="Keightley P.D."/>
            <person name="Kheradpour P."/>
            <person name="Kirkness E.F."/>
            <person name="Koerich L.B."/>
            <person name="Kristiansen K."/>
            <person name="Kudrna D."/>
            <person name="Kulathinal R.J."/>
            <person name="Kumar S."/>
            <person name="Kwok R."/>
            <person name="Lander E."/>
            <person name="Langley C.H."/>
            <person name="Lapoint R."/>
            <person name="Lazzaro B.P."/>
            <person name="Lee S.J."/>
            <person name="Levesque L."/>
            <person name="Li R."/>
            <person name="Lin C.F."/>
            <person name="Lin M.F."/>
            <person name="Lindblad-Toh K."/>
            <person name="Llopart A."/>
            <person name="Long M."/>
            <person name="Low L."/>
            <person name="Lozovsky E."/>
            <person name="Lu J."/>
            <person name="Luo M."/>
            <person name="Machado C.A."/>
            <person name="Makalowski W."/>
            <person name="Marzo M."/>
            <person name="Matsuda M."/>
            <person name="Matzkin L."/>
            <person name="McAllister B."/>
            <person name="McBride C.S."/>
            <person name="McKernan B."/>
            <person name="McKernan K."/>
            <person name="Mendez-Lago M."/>
            <person name="Minx P."/>
            <person name="Mollenhauer M.U."/>
            <person name="Montooth K."/>
            <person name="Mount S.M."/>
            <person name="Mu X."/>
            <person name="Myers E."/>
            <person name="Negre B."/>
            <person name="Newfeld S."/>
            <person name="Nielsen R."/>
            <person name="Noor M.A."/>
            <person name="O'Grady P."/>
            <person name="Pachter L."/>
            <person name="Papaceit M."/>
            <person name="Parisi M.J."/>
            <person name="Parisi M."/>
            <person name="Parts L."/>
            <person name="Pedersen J.S."/>
            <person name="Pesole G."/>
            <person name="Phillippy A.M."/>
            <person name="Ponting C.P."/>
            <person name="Pop M."/>
            <person name="Porcelli D."/>
            <person name="Powell J.R."/>
            <person name="Prohaska S."/>
            <person name="Pruitt K."/>
            <person name="Puig M."/>
            <person name="Quesneville H."/>
            <person name="Ram K.R."/>
            <person name="Rand D."/>
            <person name="Rasmussen M.D."/>
            <person name="Reed L.K."/>
            <person name="Reenan R."/>
            <person name="Reily A."/>
            <person name="Remington K.A."/>
            <person name="Rieger T.T."/>
            <person name="Ritchie M.G."/>
            <person name="Robin C."/>
            <person name="Rogers Y.H."/>
            <person name="Rohde C."/>
            <person name="Rozas J."/>
            <person name="Rubenfield M.J."/>
            <person name="Ruiz A."/>
            <person name="Russo S."/>
            <person name="Salzberg S.L."/>
            <person name="Sanchez-Gracia A."/>
            <person name="Saranga D.J."/>
            <person name="Sato H."/>
            <person name="Schaeffer S.W."/>
            <person name="Schatz M.C."/>
            <person name="Schlenke T."/>
            <person name="Schwartz R."/>
            <person name="Segarra C."/>
            <person name="Singh R.S."/>
            <person name="Sirot L."/>
            <person name="Sirota M."/>
            <person name="Sisneros N.B."/>
            <person name="Smith C.D."/>
            <person name="Smith T.F."/>
            <person name="Spieth J."/>
            <person name="Stage D.E."/>
            <person name="Stark A."/>
            <person name="Stephan W."/>
            <person name="Strausberg R.L."/>
            <person name="Strempel S."/>
            <person name="Sturgill D."/>
            <person name="Sutton G."/>
            <person name="Sutton G.G."/>
            <person name="Tao W."/>
            <person name="Teichmann S."/>
            <person name="Tobari Y.N."/>
            <person name="Tomimura Y."/>
            <person name="Tsolas J.M."/>
            <person name="Valente V.L."/>
            <person name="Venter E."/>
            <person name="Venter J.C."/>
            <person name="Vicario S."/>
            <person name="Vieira F.G."/>
            <person name="Vilella A.J."/>
            <person name="Villasante A."/>
            <person name="Walenz B."/>
            <person name="Wang J."/>
            <person name="Wasserman M."/>
            <person name="Watts T."/>
            <person name="Wilson D."/>
            <person name="Wilson R.K."/>
            <person name="Wing R.A."/>
            <person name="Wolfner M.F."/>
            <person name="Wong A."/>
            <person name="Wong G.K."/>
            <person name="Wu C.I."/>
            <person name="Wu G."/>
            <person name="Yamamoto D."/>
            <person name="Yang H.P."/>
            <person name="Yang S.P."/>
            <person name="Yorke J.A."/>
            <person name="Yoshida K."/>
            <person name="Zdobnov E."/>
            <person name="Zhang P."/>
            <person name="Zhang Y."/>
            <person name="Zimin A.V."/>
            <person name="Baldwin J."/>
            <person name="Abdouelleil A."/>
            <person name="Abdulkadir J."/>
            <person name="Abebe A."/>
            <person name="Abera B."/>
            <person name="Abreu J."/>
            <person name="Acer S.C."/>
            <person name="Aftuck L."/>
            <person name="Alexander A."/>
            <person name="An P."/>
            <person name="Anderson E."/>
            <person name="Anderson S."/>
            <person name="Arachi H."/>
            <person name="Azer M."/>
            <person name="Bachantsang P."/>
            <person name="Barry A."/>
            <person name="Bayul T."/>
            <person name="Berlin A."/>
            <person name="Bessette D."/>
            <person name="Bloom T."/>
            <person name="Blye J."/>
            <person name="Boguslavskiy L."/>
            <person name="Bonnet C."/>
            <person name="Boukhgalter B."/>
            <person name="Bourzgui I."/>
            <person name="Brown A."/>
            <person name="Cahill P."/>
            <person name="Channer S."/>
            <person name="Cheshatsang Y."/>
            <person name="Chuda L."/>
            <person name="Citroen M."/>
            <person name="Collymore A."/>
            <person name="Cooke P."/>
            <person name="Costello M."/>
            <person name="D'Aco K."/>
            <person name="Daza R."/>
            <person name="De Haan G."/>
            <person name="DeGray S."/>
            <person name="DeMaso C."/>
            <person name="Dhargay N."/>
            <person name="Dooley K."/>
            <person name="Dooley E."/>
            <person name="Doricent M."/>
            <person name="Dorje P."/>
            <person name="Dorjee K."/>
            <person name="Dupes A."/>
            <person name="Elong R."/>
            <person name="Falk J."/>
            <person name="Farina A."/>
            <person name="Faro S."/>
            <person name="Ferguson D."/>
            <person name="Fisher S."/>
            <person name="Foley C.D."/>
            <person name="Franke A."/>
            <person name="Friedrich D."/>
            <person name="Gadbois L."/>
            <person name="Gearin G."/>
            <person name="Gearin C.R."/>
            <person name="Giannoukos G."/>
            <person name="Goode T."/>
            <person name="Graham J."/>
            <person name="Grandbois E."/>
            <person name="Grewal S."/>
            <person name="Gyaltsen K."/>
            <person name="Hafez N."/>
            <person name="Hagos B."/>
            <person name="Hall J."/>
            <person name="Henson C."/>
            <person name="Hollinger A."/>
            <person name="Honan T."/>
            <person name="Huard M.D."/>
            <person name="Hughes L."/>
            <person name="Hurhula B."/>
            <person name="Husby M.E."/>
            <person name="Kamat A."/>
            <person name="Kanga B."/>
            <person name="Kashin S."/>
            <person name="Khazanovich D."/>
            <person name="Kisner P."/>
            <person name="Lance K."/>
            <person name="Lara M."/>
            <person name="Lee W."/>
            <person name="Lennon N."/>
            <person name="Letendre F."/>
            <person name="LeVine R."/>
            <person name="Lipovsky A."/>
            <person name="Liu X."/>
            <person name="Liu J."/>
            <person name="Liu S."/>
            <person name="Lokyitsang T."/>
            <person name="Lokyitsang Y."/>
            <person name="Lubonja R."/>
            <person name="Lui A."/>
            <person name="MacDonald P."/>
            <person name="Magnisalis V."/>
            <person name="Maru K."/>
            <person name="Matthews C."/>
            <person name="McCusker W."/>
            <person name="McDonough S."/>
            <person name="Mehta T."/>
            <person name="Meldrim J."/>
            <person name="Meneus L."/>
            <person name="Mihai O."/>
            <person name="Mihalev A."/>
            <person name="Mihova T."/>
            <person name="Mittelman R."/>
            <person name="Mlenga V."/>
            <person name="Montmayeur A."/>
            <person name="Mulrain L."/>
            <person name="Navidi A."/>
            <person name="Naylor J."/>
            <person name="Negash T."/>
            <person name="Nguyen T."/>
            <person name="Nguyen N."/>
            <person name="Nicol R."/>
            <person name="Norbu C."/>
            <person name="Norbu N."/>
            <person name="Novod N."/>
            <person name="O'Neill B."/>
            <person name="Osman S."/>
            <person name="Markiewicz E."/>
            <person name="Oyono O.L."/>
            <person name="Patti C."/>
            <person name="Phunkhang P."/>
            <person name="Pierre F."/>
            <person name="Priest M."/>
            <person name="Raghuraman S."/>
            <person name="Rege F."/>
            <person name="Reyes R."/>
            <person name="Rise C."/>
            <person name="Rogov P."/>
            <person name="Ross K."/>
            <person name="Ryan E."/>
            <person name="Settipalli S."/>
            <person name="Shea T."/>
            <person name="Sherpa N."/>
            <person name="Shi L."/>
            <person name="Shih D."/>
            <person name="Sparrow T."/>
            <person name="Spaulding J."/>
            <person name="Stalker J."/>
            <person name="Stange-Thomann N."/>
            <person name="Stavropoulos S."/>
            <person name="Stone C."/>
            <person name="Strader C."/>
            <person name="Tesfaye S."/>
            <person name="Thomson T."/>
            <person name="Thoulutsang Y."/>
            <person name="Thoulutsang D."/>
            <person name="Topham K."/>
            <person name="Topping I."/>
            <person name="Tsamla T."/>
            <person name="Vassiliev H."/>
            <person name="Vo A."/>
            <person name="Wangchuk T."/>
            <person name="Wangdi T."/>
            <person name="Weiand M."/>
            <person name="Wilkinson J."/>
            <person name="Wilson A."/>
            <person name="Yadav S."/>
            <person name="Young G."/>
            <person name="Yu Q."/>
            <person name="Zembek L."/>
            <person name="Zhong D."/>
            <person name="Zimmer A."/>
            <person name="Zwirko Z."/>
            <person name="Jaffe D.B."/>
            <person name="Alvarez P."/>
            <person name="Brockman W."/>
            <person name="Butler J."/>
            <person name="Chin C."/>
            <person name="Gnerre S."/>
            <person name="Grabherr M."/>
            <person name="Kleber M."/>
            <person name="Mauceli E."/>
            <person name="MacCallum I."/>
        </authorList>
    </citation>
    <scope>NUCLEOTIDE SEQUENCE [LARGE SCALE GENOMIC DNA]</scope>
    <source>
        <strain evidence="7">Tucson 14030-0811.24</strain>
    </source>
</reference>
<keyword evidence="3" id="KW-0645">Protease</keyword>
<dbReference type="InterPro" id="IPR001254">
    <property type="entry name" value="Trypsin_dom"/>
</dbReference>
<evidence type="ECO:0000256" key="1">
    <source>
        <dbReference type="ARBA" id="ARBA00023157"/>
    </source>
</evidence>
<dbReference type="SMR" id="A0A0Q9WNJ0"/>
<dbReference type="InterPro" id="IPR018114">
    <property type="entry name" value="TRYPSIN_HIS"/>
</dbReference>
<dbReference type="AlphaFoldDB" id="A0A0Q9WNJ0"/>
<feature type="chain" id="PRO_5006386949" description="Peptidase S1 domain-containing protein" evidence="4">
    <location>
        <begin position="24"/>
        <end position="253"/>
    </location>
</feature>
<dbReference type="InterPro" id="IPR009003">
    <property type="entry name" value="Peptidase_S1_PA"/>
</dbReference>
<protein>
    <recommendedName>
        <fullName evidence="5">Peptidase S1 domain-containing protein</fullName>
    </recommendedName>
</protein>
<dbReference type="STRING" id="7260.A0A0Q9WNJ0"/>
<feature type="domain" description="Peptidase S1" evidence="5">
    <location>
        <begin position="28"/>
        <end position="252"/>
    </location>
</feature>
<organism evidence="6 7">
    <name type="scientific">Drosophila willistoni</name>
    <name type="common">Fruit fly</name>
    <dbReference type="NCBI Taxonomy" id="7260"/>
    <lineage>
        <taxon>Eukaryota</taxon>
        <taxon>Metazoa</taxon>
        <taxon>Ecdysozoa</taxon>
        <taxon>Arthropoda</taxon>
        <taxon>Hexapoda</taxon>
        <taxon>Insecta</taxon>
        <taxon>Pterygota</taxon>
        <taxon>Neoptera</taxon>
        <taxon>Endopterygota</taxon>
        <taxon>Diptera</taxon>
        <taxon>Brachycera</taxon>
        <taxon>Muscomorpha</taxon>
        <taxon>Ephydroidea</taxon>
        <taxon>Drosophilidae</taxon>
        <taxon>Drosophila</taxon>
        <taxon>Sophophora</taxon>
    </lineage>
</organism>
<dbReference type="InParanoid" id="A0A0Q9WNJ0"/>
<dbReference type="OrthoDB" id="10059102at2759"/>
<dbReference type="GO" id="GO:0004252">
    <property type="term" value="F:serine-type endopeptidase activity"/>
    <property type="evidence" value="ECO:0007669"/>
    <property type="project" value="InterPro"/>
</dbReference>
<dbReference type="Pfam" id="PF00089">
    <property type="entry name" value="Trypsin"/>
    <property type="match status" value="1"/>
</dbReference>
<dbReference type="InterPro" id="IPR043504">
    <property type="entry name" value="Peptidase_S1_PA_chymotrypsin"/>
</dbReference>
<dbReference type="PANTHER" id="PTHR24252:SF7">
    <property type="entry name" value="HYALIN"/>
    <property type="match status" value="1"/>
</dbReference>
<feature type="signal peptide" evidence="4">
    <location>
        <begin position="1"/>
        <end position="23"/>
    </location>
</feature>
<proteinExistence type="inferred from homology"/>
<keyword evidence="3" id="KW-0720">Serine protease</keyword>
<evidence type="ECO:0000256" key="4">
    <source>
        <dbReference type="SAM" id="SignalP"/>
    </source>
</evidence>
<evidence type="ECO:0000313" key="7">
    <source>
        <dbReference type="Proteomes" id="UP000007798"/>
    </source>
</evidence>